<evidence type="ECO:0000313" key="2">
    <source>
        <dbReference type="Proteomes" id="UP000806211"/>
    </source>
</evidence>
<dbReference type="Proteomes" id="UP000806211">
    <property type="component" value="Unassembled WGS sequence"/>
</dbReference>
<proteinExistence type="predicted"/>
<keyword evidence="2" id="KW-1185">Reference proteome</keyword>
<reference evidence="1 2" key="1">
    <citation type="submission" date="2020-10" db="EMBL/GenBank/DDBJ databases">
        <title>ChiBAC.</title>
        <authorList>
            <person name="Zenner C."/>
            <person name="Hitch T.C.A."/>
            <person name="Clavel T."/>
        </authorList>
    </citation>
    <scope>NUCLEOTIDE SEQUENCE [LARGE SCALE GENOMIC DNA]</scope>
    <source>
        <strain evidence="1 2">DSM 107456</strain>
    </source>
</reference>
<name>A0ABR9RA52_9FIRM</name>
<comment type="caution">
    <text evidence="1">The sequence shown here is derived from an EMBL/GenBank/DDBJ whole genome shotgun (WGS) entry which is preliminary data.</text>
</comment>
<organism evidence="1 2">
    <name type="scientific">Pseudoflavonifractor gallinarum</name>
    <dbReference type="NCBI Taxonomy" id="2779352"/>
    <lineage>
        <taxon>Bacteria</taxon>
        <taxon>Bacillati</taxon>
        <taxon>Bacillota</taxon>
        <taxon>Clostridia</taxon>
        <taxon>Eubacteriales</taxon>
        <taxon>Oscillospiraceae</taxon>
        <taxon>Pseudoflavonifractor</taxon>
    </lineage>
</organism>
<evidence type="ECO:0000313" key="1">
    <source>
        <dbReference type="EMBL" id="MBE5055511.1"/>
    </source>
</evidence>
<accession>A0ABR9RA52</accession>
<sequence>MWQTQTTIEYPFALRPASIEEAGLFYSQMDEAEDAVLGTVGHIRMDFGASGKEFYHTWWPHNGDQFNTGEFKDELQKFVDMLRSDGPLTNLASMRNYCYQHGGKITEDGRCFGYIAETEHYRYCLRCTPSPGEYQGYLYSYDLRQQRMAQQAKPVGRITYASGEEQTFTDAQKYLDTIREELPYQATTGFRYETLTDDPAVRKAVDDILLDFAGEENPRRGCNYGLTEAGKQALREAADPDRPHTYAWFVMTDCNIPGEQIYRDLTLEEAIRTYLDSDRPEKRLGVTKDGIATVDLVRSLNGEQHFFTDHLQLDSFKRDPEIAAAVKTLRLELEQNTPHQGITIGGLS</sequence>
<protein>
    <recommendedName>
        <fullName evidence="3">Large polyvalent protein associated domain-containing protein</fullName>
    </recommendedName>
</protein>
<evidence type="ECO:0008006" key="3">
    <source>
        <dbReference type="Google" id="ProtNLM"/>
    </source>
</evidence>
<gene>
    <name evidence="1" type="ORF">INF37_05785</name>
</gene>
<dbReference type="EMBL" id="JADCKF010000004">
    <property type="protein sequence ID" value="MBE5055511.1"/>
    <property type="molecule type" value="Genomic_DNA"/>
</dbReference>